<reference evidence="8 9" key="1">
    <citation type="submission" date="2018-04" db="EMBL/GenBank/DDBJ databases">
        <title>Genomic Encyclopedia of Archaeal and Bacterial Type Strains, Phase II (KMG-II): from individual species to whole genera.</title>
        <authorList>
            <person name="Goeker M."/>
        </authorList>
    </citation>
    <scope>NUCLEOTIDE SEQUENCE [LARGE SCALE GENOMIC DNA]</scope>
    <source>
        <strain evidence="8 9">DSM 25521</strain>
    </source>
</reference>
<dbReference type="RefSeq" id="WP_108174592.1">
    <property type="nucleotide sequence ID" value="NZ_PZZL01000002.1"/>
</dbReference>
<dbReference type="OrthoDB" id="145388at2"/>
<evidence type="ECO:0000256" key="5">
    <source>
        <dbReference type="ARBA" id="ARBA00023136"/>
    </source>
</evidence>
<evidence type="ECO:0000313" key="8">
    <source>
        <dbReference type="EMBL" id="PTM60628.1"/>
    </source>
</evidence>
<dbReference type="InterPro" id="IPR036259">
    <property type="entry name" value="MFS_trans_sf"/>
</dbReference>
<feature type="transmembrane region" description="Helical" evidence="6">
    <location>
        <begin position="372"/>
        <end position="390"/>
    </location>
</feature>
<evidence type="ECO:0000259" key="7">
    <source>
        <dbReference type="PROSITE" id="PS50850"/>
    </source>
</evidence>
<feature type="transmembrane region" description="Helical" evidence="6">
    <location>
        <begin position="74"/>
        <end position="94"/>
    </location>
</feature>
<keyword evidence="2" id="KW-1003">Cell membrane</keyword>
<keyword evidence="3 6" id="KW-0812">Transmembrane</keyword>
<accession>A0A2T4ZFD9</accession>
<gene>
    <name evidence="8" type="ORF">C8P69_10210</name>
</gene>
<dbReference type="SUPFAM" id="SSF103473">
    <property type="entry name" value="MFS general substrate transporter"/>
    <property type="match status" value="1"/>
</dbReference>
<dbReference type="InterPro" id="IPR011701">
    <property type="entry name" value="MFS"/>
</dbReference>
<feature type="domain" description="Major facilitator superfamily (MFS) profile" evidence="7">
    <location>
        <begin position="1"/>
        <end position="395"/>
    </location>
</feature>
<feature type="transmembrane region" description="Helical" evidence="6">
    <location>
        <begin position="305"/>
        <end position="325"/>
    </location>
</feature>
<evidence type="ECO:0000313" key="9">
    <source>
        <dbReference type="Proteomes" id="UP000241808"/>
    </source>
</evidence>
<dbReference type="InterPro" id="IPR020846">
    <property type="entry name" value="MFS_dom"/>
</dbReference>
<evidence type="ECO:0000256" key="6">
    <source>
        <dbReference type="SAM" id="Phobius"/>
    </source>
</evidence>
<dbReference type="AlphaFoldDB" id="A0A2T4ZFD9"/>
<evidence type="ECO:0000256" key="2">
    <source>
        <dbReference type="ARBA" id="ARBA00022475"/>
    </source>
</evidence>
<feature type="transmembrane region" description="Helical" evidence="6">
    <location>
        <begin position="100"/>
        <end position="121"/>
    </location>
</feature>
<evidence type="ECO:0000256" key="1">
    <source>
        <dbReference type="ARBA" id="ARBA00004651"/>
    </source>
</evidence>
<keyword evidence="5 6" id="KW-0472">Membrane</keyword>
<dbReference type="Proteomes" id="UP000241808">
    <property type="component" value="Unassembled WGS sequence"/>
</dbReference>
<dbReference type="PANTHER" id="PTHR23513">
    <property type="entry name" value="INTEGRAL MEMBRANE EFFLUX PROTEIN-RELATED"/>
    <property type="match status" value="1"/>
</dbReference>
<dbReference type="PROSITE" id="PS50850">
    <property type="entry name" value="MFS"/>
    <property type="match status" value="1"/>
</dbReference>
<evidence type="ECO:0000256" key="4">
    <source>
        <dbReference type="ARBA" id="ARBA00022989"/>
    </source>
</evidence>
<feature type="transmembrane region" description="Helical" evidence="6">
    <location>
        <begin position="253"/>
        <end position="273"/>
    </location>
</feature>
<feature type="transmembrane region" description="Helical" evidence="6">
    <location>
        <begin position="166"/>
        <end position="185"/>
    </location>
</feature>
<dbReference type="EMBL" id="PZZL01000002">
    <property type="protein sequence ID" value="PTM60628.1"/>
    <property type="molecule type" value="Genomic_DNA"/>
</dbReference>
<feature type="transmembrane region" description="Helical" evidence="6">
    <location>
        <begin position="280"/>
        <end position="299"/>
    </location>
</feature>
<proteinExistence type="predicted"/>
<feature type="transmembrane region" description="Helical" evidence="6">
    <location>
        <begin position="44"/>
        <end position="67"/>
    </location>
</feature>
<dbReference type="Gene3D" id="1.20.1250.20">
    <property type="entry name" value="MFS general substrate transporter like domains"/>
    <property type="match status" value="1"/>
</dbReference>
<feature type="transmembrane region" description="Helical" evidence="6">
    <location>
        <begin position="142"/>
        <end position="160"/>
    </location>
</feature>
<dbReference type="PANTHER" id="PTHR23513:SF6">
    <property type="entry name" value="MAJOR FACILITATOR SUPERFAMILY ASSOCIATED DOMAIN-CONTAINING PROTEIN"/>
    <property type="match status" value="1"/>
</dbReference>
<dbReference type="Pfam" id="PF07690">
    <property type="entry name" value="MFS_1"/>
    <property type="match status" value="1"/>
</dbReference>
<dbReference type="GO" id="GO:0022857">
    <property type="term" value="F:transmembrane transporter activity"/>
    <property type="evidence" value="ECO:0007669"/>
    <property type="project" value="InterPro"/>
</dbReference>
<keyword evidence="4 6" id="KW-1133">Transmembrane helix</keyword>
<name>A0A2T4ZFD9_9HYPH</name>
<dbReference type="GO" id="GO:0005886">
    <property type="term" value="C:plasma membrane"/>
    <property type="evidence" value="ECO:0007669"/>
    <property type="project" value="UniProtKB-SubCell"/>
</dbReference>
<protein>
    <submittedName>
        <fullName evidence="8">MFS transporter</fullName>
    </submittedName>
</protein>
<sequence length="409" mass="40444">MTPQRPAAFSRLFATAALVQAADQIALAALPVTAVLLLGAGPAMVGLLVAAQTAAWLLVSLPAGVLVDRLPAPRVIRVALVLALAGMIAAIAAAQMASPALLAAAVFIASAGTVTFVLVQVGLVPRMVPAAGLPAANARIELARALATAAAPMLVGVLATRLSPAAAYPLAAVLTLGALVLGMGLRPAAAAPAARPPVLTAIAEGTRFVIRHPLLRAIALCAVFWNFAFIALLAVFVPFALARLSTDAAGAGLAQGFAGLGMIAGALAAPALLAKLQPRVLLVFGPCVSALAALAILTAPSLGGIGLAGFAFALIGFGPILWLVMQLTVRQIVTPPELMGRVTATIQVAIYGVRPLGALAGGAMAQGFGLDAALILVAIAFGASALACLASPLARLAALPAPATAAGGL</sequence>
<comment type="subcellular location">
    <subcellularLocation>
        <location evidence="1">Cell membrane</location>
        <topology evidence="1">Multi-pass membrane protein</topology>
    </subcellularLocation>
</comment>
<comment type="caution">
    <text evidence="8">The sequence shown here is derived from an EMBL/GenBank/DDBJ whole genome shotgun (WGS) entry which is preliminary data.</text>
</comment>
<evidence type="ECO:0000256" key="3">
    <source>
        <dbReference type="ARBA" id="ARBA00022692"/>
    </source>
</evidence>
<feature type="transmembrane region" description="Helical" evidence="6">
    <location>
        <begin position="217"/>
        <end position="241"/>
    </location>
</feature>
<organism evidence="8 9">
    <name type="scientific">Phreatobacter oligotrophus</name>
    <dbReference type="NCBI Taxonomy" id="1122261"/>
    <lineage>
        <taxon>Bacteria</taxon>
        <taxon>Pseudomonadati</taxon>
        <taxon>Pseudomonadota</taxon>
        <taxon>Alphaproteobacteria</taxon>
        <taxon>Hyphomicrobiales</taxon>
        <taxon>Phreatobacteraceae</taxon>
        <taxon>Phreatobacter</taxon>
    </lineage>
</organism>
<keyword evidence="9" id="KW-1185">Reference proteome</keyword>